<evidence type="ECO:0000313" key="2">
    <source>
        <dbReference type="Proteomes" id="UP000729182"/>
    </source>
</evidence>
<proteinExistence type="predicted"/>
<protein>
    <submittedName>
        <fullName evidence="1">CPBP family intramembrane metalloprotease</fullName>
    </submittedName>
</protein>
<keyword evidence="1" id="KW-0482">Metalloprotease</keyword>
<reference evidence="1" key="1">
    <citation type="submission" date="2019-11" db="EMBL/GenBank/DDBJ databases">
        <title>Growth characteristics of pneumococcus vary with the chemical composition of the capsule and with environmental conditions.</title>
        <authorList>
            <person name="Tothpal A."/>
            <person name="Desobry K."/>
            <person name="Joshi S."/>
            <person name="Wyllie A.L."/>
            <person name="Weinberger D.M."/>
        </authorList>
    </citation>
    <scope>NUCLEOTIDE SEQUENCE</scope>
    <source>
        <strain evidence="1">Pnumococcus10A</strain>
    </source>
</reference>
<keyword evidence="1" id="KW-0378">Hydrolase</keyword>
<sequence>MIGRQELPYFLLIVCFIGPIAEELI</sequence>
<feature type="non-terminal residue" evidence="1">
    <location>
        <position position="25"/>
    </location>
</feature>
<organism evidence="1 2">
    <name type="scientific">Streptococcus pneumoniae</name>
    <dbReference type="NCBI Taxonomy" id="1313"/>
    <lineage>
        <taxon>Bacteria</taxon>
        <taxon>Bacillati</taxon>
        <taxon>Bacillota</taxon>
        <taxon>Bacilli</taxon>
        <taxon>Lactobacillales</taxon>
        <taxon>Streptococcaceae</taxon>
        <taxon>Streptococcus</taxon>
    </lineage>
</organism>
<dbReference type="GO" id="GO:0008237">
    <property type="term" value="F:metallopeptidase activity"/>
    <property type="evidence" value="ECO:0007669"/>
    <property type="project" value="UniProtKB-KW"/>
</dbReference>
<gene>
    <name evidence="1" type="ORF">GM535_13070</name>
</gene>
<dbReference type="EMBL" id="WNHN01000515">
    <property type="protein sequence ID" value="MTV78145.1"/>
    <property type="molecule type" value="Genomic_DNA"/>
</dbReference>
<name>A0AAW9W8C1_STREE</name>
<keyword evidence="1" id="KW-0645">Protease</keyword>
<dbReference type="Proteomes" id="UP000729182">
    <property type="component" value="Unassembled WGS sequence"/>
</dbReference>
<comment type="caution">
    <text evidence="1">The sequence shown here is derived from an EMBL/GenBank/DDBJ whole genome shotgun (WGS) entry which is preliminary data.</text>
</comment>
<accession>A0AAW9W8C1</accession>
<dbReference type="AlphaFoldDB" id="A0AAW9W8C1"/>
<evidence type="ECO:0000313" key="1">
    <source>
        <dbReference type="EMBL" id="MTV78145.1"/>
    </source>
</evidence>